<dbReference type="Pfam" id="PF00071">
    <property type="entry name" value="Ras"/>
    <property type="match status" value="1"/>
</dbReference>
<protein>
    <submittedName>
        <fullName evidence="3">GTP-binding protein of the rab</fullName>
    </submittedName>
</protein>
<evidence type="ECO:0000256" key="1">
    <source>
        <dbReference type="ARBA" id="ARBA00022741"/>
    </source>
</evidence>
<dbReference type="PROSITE" id="PS51419">
    <property type="entry name" value="RAB"/>
    <property type="match status" value="1"/>
</dbReference>
<keyword evidence="4" id="KW-1185">Reference proteome</keyword>
<dbReference type="Gene3D" id="3.40.50.300">
    <property type="entry name" value="P-loop containing nucleotide triphosphate hydrolases"/>
    <property type="match status" value="1"/>
</dbReference>
<dbReference type="SMART" id="SM00175">
    <property type="entry name" value="RAB"/>
    <property type="match status" value="1"/>
</dbReference>
<sequence>MNPKDLKVIFIGDSNTGKTSIAYRLVNDTFNPDQQSTIGSCVFELHVKDGSGDLNIHLWDTAGQEKFRSLIPNYSRDAKIVLLVYNISDPESLPRVDQWFDMLKQTAVNMPKIILIGNKVDIADNTSHEDILSKQKQFANDMGANDNNYENYVAAFSTSAKTGEGINLIIQTIRSLSKVKSEVEYKRADQPKNVKIEESTSTKKRSCCSSSKT</sequence>
<dbReference type="SMART" id="SM00174">
    <property type="entry name" value="RHO"/>
    <property type="match status" value="1"/>
</dbReference>
<proteinExistence type="predicted"/>
<dbReference type="PRINTS" id="PR00449">
    <property type="entry name" value="RASTRNSFRMNG"/>
</dbReference>
<dbReference type="NCBIfam" id="TIGR00231">
    <property type="entry name" value="small_GTP"/>
    <property type="match status" value="1"/>
</dbReference>
<feature type="compositionally biased region" description="Basic and acidic residues" evidence="2">
    <location>
        <begin position="187"/>
        <end position="201"/>
    </location>
</feature>
<dbReference type="SMART" id="SM00173">
    <property type="entry name" value="RAS"/>
    <property type="match status" value="1"/>
</dbReference>
<dbReference type="InterPro" id="IPR005225">
    <property type="entry name" value="Small_GTP-bd"/>
</dbReference>
<feature type="region of interest" description="Disordered" evidence="2">
    <location>
        <begin position="187"/>
        <end position="213"/>
    </location>
</feature>
<name>A0ABR2KWZ9_9EUKA</name>
<dbReference type="SUPFAM" id="SSF52540">
    <property type="entry name" value="P-loop containing nucleoside triphosphate hydrolases"/>
    <property type="match status" value="1"/>
</dbReference>
<comment type="caution">
    <text evidence="3">The sequence shown here is derived from an EMBL/GenBank/DDBJ whole genome shotgun (WGS) entry which is preliminary data.</text>
</comment>
<evidence type="ECO:0000313" key="3">
    <source>
        <dbReference type="EMBL" id="KAK8894500.1"/>
    </source>
</evidence>
<dbReference type="InterPro" id="IPR027417">
    <property type="entry name" value="P-loop_NTPase"/>
</dbReference>
<dbReference type="CDD" id="cd00154">
    <property type="entry name" value="Rab"/>
    <property type="match status" value="1"/>
</dbReference>
<gene>
    <name evidence="3" type="ORF">M9Y10_022934</name>
</gene>
<dbReference type="EMBL" id="JAPFFF010000003">
    <property type="protein sequence ID" value="KAK8894500.1"/>
    <property type="molecule type" value="Genomic_DNA"/>
</dbReference>
<organism evidence="3 4">
    <name type="scientific">Tritrichomonas musculus</name>
    <dbReference type="NCBI Taxonomy" id="1915356"/>
    <lineage>
        <taxon>Eukaryota</taxon>
        <taxon>Metamonada</taxon>
        <taxon>Parabasalia</taxon>
        <taxon>Tritrichomonadida</taxon>
        <taxon>Tritrichomonadidae</taxon>
        <taxon>Tritrichomonas</taxon>
    </lineage>
</organism>
<dbReference type="SMART" id="SM00176">
    <property type="entry name" value="RAN"/>
    <property type="match status" value="1"/>
</dbReference>
<reference evidence="3 4" key="1">
    <citation type="submission" date="2024-04" db="EMBL/GenBank/DDBJ databases">
        <title>Tritrichomonas musculus Genome.</title>
        <authorList>
            <person name="Alves-Ferreira E."/>
            <person name="Grigg M."/>
            <person name="Lorenzi H."/>
            <person name="Galac M."/>
        </authorList>
    </citation>
    <scope>NUCLEOTIDE SEQUENCE [LARGE SCALE GENOMIC DNA]</scope>
    <source>
        <strain evidence="3 4">EAF2021</strain>
    </source>
</reference>
<dbReference type="Proteomes" id="UP001470230">
    <property type="component" value="Unassembled WGS sequence"/>
</dbReference>
<dbReference type="PANTHER" id="PTHR47978">
    <property type="match status" value="1"/>
</dbReference>
<dbReference type="PROSITE" id="PS51421">
    <property type="entry name" value="RAS"/>
    <property type="match status" value="1"/>
</dbReference>
<evidence type="ECO:0000313" key="4">
    <source>
        <dbReference type="Proteomes" id="UP001470230"/>
    </source>
</evidence>
<evidence type="ECO:0000256" key="2">
    <source>
        <dbReference type="SAM" id="MobiDB-lite"/>
    </source>
</evidence>
<accession>A0ABR2KWZ9</accession>
<dbReference type="InterPro" id="IPR001806">
    <property type="entry name" value="Small_GTPase"/>
</dbReference>
<keyword evidence="1" id="KW-0547">Nucleotide-binding</keyword>
<dbReference type="PROSITE" id="PS51417">
    <property type="entry name" value="ARF"/>
    <property type="match status" value="1"/>
</dbReference>